<name>A0ABY5ESQ2_9HYPH</name>
<dbReference type="EMBL" id="CP101114">
    <property type="protein sequence ID" value="UTO28126.1"/>
    <property type="molecule type" value="Genomic_DNA"/>
</dbReference>
<proteinExistence type="predicted"/>
<sequence>MMFEDAHVEVCADERLRGGVGNDGCMLLAAGEDGGNKPFCVLRLCQWLQKMRLQKI</sequence>
<organism evidence="1 3">
    <name type="scientific">Bartonella harrusi</name>
    <dbReference type="NCBI Taxonomy" id="2961895"/>
    <lineage>
        <taxon>Bacteria</taxon>
        <taxon>Pseudomonadati</taxon>
        <taxon>Pseudomonadota</taxon>
        <taxon>Alphaproteobacteria</taxon>
        <taxon>Hyphomicrobiales</taxon>
        <taxon>Bartonellaceae</taxon>
        <taxon>Bartonella</taxon>
    </lineage>
</organism>
<accession>A0ABY5ESQ2</accession>
<evidence type="ECO:0000313" key="2">
    <source>
        <dbReference type="EMBL" id="UTO28126.1"/>
    </source>
</evidence>
<evidence type="ECO:0000313" key="1">
    <source>
        <dbReference type="EMBL" id="UTO28125.1"/>
    </source>
</evidence>
<reference evidence="1" key="1">
    <citation type="submission" date="2022-07" db="EMBL/GenBank/DDBJ databases">
        <title>First report of Bartonella spp. in marsupials in Brazil, with a description of Bartonella harrusi sp. nov. and new proposal for taxonomic reclassification of species of the genus Bartonella.</title>
        <authorList>
            <person name="Amaral R.B."/>
        </authorList>
    </citation>
    <scope>NUCLEOTIDE SEQUENCE</scope>
    <source>
        <strain evidence="1">117A</strain>
    </source>
</reference>
<evidence type="ECO:0000313" key="3">
    <source>
        <dbReference type="Proteomes" id="UP001059475"/>
    </source>
</evidence>
<gene>
    <name evidence="1" type="ORF">NMK50_08000</name>
    <name evidence="2" type="ORF">NMK50_08005</name>
</gene>
<dbReference type="Proteomes" id="UP001059475">
    <property type="component" value="Chromosome"/>
</dbReference>
<protein>
    <submittedName>
        <fullName evidence="1">Uncharacterized protein</fullName>
    </submittedName>
</protein>
<dbReference type="RefSeq" id="WP_254770034.1">
    <property type="nucleotide sequence ID" value="NZ_CP101114.1"/>
</dbReference>
<keyword evidence="3" id="KW-1185">Reference proteome</keyword>
<dbReference type="EMBL" id="CP101114">
    <property type="protein sequence ID" value="UTO28125.1"/>
    <property type="molecule type" value="Genomic_DNA"/>
</dbReference>